<accession>A0ACC2T2A7</accession>
<keyword evidence="2" id="KW-1185">Reference proteome</keyword>
<dbReference type="Proteomes" id="UP001165960">
    <property type="component" value="Unassembled WGS sequence"/>
</dbReference>
<evidence type="ECO:0000313" key="2">
    <source>
        <dbReference type="Proteomes" id="UP001165960"/>
    </source>
</evidence>
<evidence type="ECO:0000313" key="1">
    <source>
        <dbReference type="EMBL" id="KAJ9068713.1"/>
    </source>
</evidence>
<protein>
    <submittedName>
        <fullName evidence="1">Uncharacterized protein</fullName>
    </submittedName>
</protein>
<gene>
    <name evidence="1" type="ORF">DSO57_1025948</name>
</gene>
<organism evidence="1 2">
    <name type="scientific">Entomophthora muscae</name>
    <dbReference type="NCBI Taxonomy" id="34485"/>
    <lineage>
        <taxon>Eukaryota</taxon>
        <taxon>Fungi</taxon>
        <taxon>Fungi incertae sedis</taxon>
        <taxon>Zoopagomycota</taxon>
        <taxon>Entomophthoromycotina</taxon>
        <taxon>Entomophthoromycetes</taxon>
        <taxon>Entomophthorales</taxon>
        <taxon>Entomophthoraceae</taxon>
        <taxon>Entomophthora</taxon>
    </lineage>
</organism>
<comment type="caution">
    <text evidence="1">The sequence shown here is derived from an EMBL/GenBank/DDBJ whole genome shotgun (WGS) entry which is preliminary data.</text>
</comment>
<name>A0ACC2T2A7_9FUNG</name>
<reference evidence="1" key="1">
    <citation type="submission" date="2022-04" db="EMBL/GenBank/DDBJ databases">
        <title>Genome of the entomopathogenic fungus Entomophthora muscae.</title>
        <authorList>
            <person name="Elya C."/>
            <person name="Lovett B.R."/>
            <person name="Lee E."/>
            <person name="Macias A.M."/>
            <person name="Hajek A.E."/>
            <person name="De Bivort B.L."/>
            <person name="Kasson M.T."/>
            <person name="De Fine Licht H.H."/>
            <person name="Stajich J.E."/>
        </authorList>
    </citation>
    <scope>NUCLEOTIDE SEQUENCE</scope>
    <source>
        <strain evidence="1">Berkeley</strain>
    </source>
</reference>
<dbReference type="EMBL" id="QTSX02003699">
    <property type="protein sequence ID" value="KAJ9068713.1"/>
    <property type="molecule type" value="Genomic_DNA"/>
</dbReference>
<proteinExistence type="predicted"/>
<sequence>MATTPRFTLSEAGNSGRLRSARRLSISSQPPRVELILPHMSPLGSFLDSLAWDEEDSQTFTSMLSADPVAKITPDSAFYHHSPSLRNRTIRELNKVGAHRKSWSSSFSVGSWLRIFSRPIKHHNHTEDFCMLCSCRQAPSLENSLPYIQMVDIDSLV</sequence>